<dbReference type="OrthoDB" id="159395at2759"/>
<dbReference type="PROSITE" id="PS50003">
    <property type="entry name" value="PH_DOMAIN"/>
    <property type="match status" value="1"/>
</dbReference>
<dbReference type="Pfam" id="PF00169">
    <property type="entry name" value="PH"/>
    <property type="match status" value="1"/>
</dbReference>
<accession>A0A443S8X5</accession>
<dbReference type="InterPro" id="IPR011993">
    <property type="entry name" value="PH-like_dom_sf"/>
</dbReference>
<dbReference type="VEuPathDB" id="VectorBase:LDEU008058"/>
<dbReference type="SMART" id="SM00233">
    <property type="entry name" value="PH"/>
    <property type="match status" value="1"/>
</dbReference>
<name>A0A443S8X5_9ACAR</name>
<dbReference type="InterPro" id="IPR001849">
    <property type="entry name" value="PH_domain"/>
</dbReference>
<reference evidence="2 3" key="1">
    <citation type="journal article" date="2018" name="Gigascience">
        <title>Genomes of trombidid mites reveal novel predicted allergens and laterally-transferred genes associated with secondary metabolism.</title>
        <authorList>
            <person name="Dong X."/>
            <person name="Chaisiri K."/>
            <person name="Xia D."/>
            <person name="Armstrong S.D."/>
            <person name="Fang Y."/>
            <person name="Donnelly M.J."/>
            <person name="Kadowaki T."/>
            <person name="McGarry J.W."/>
            <person name="Darby A.C."/>
            <person name="Makepeace B.L."/>
        </authorList>
    </citation>
    <scope>NUCLEOTIDE SEQUENCE [LARGE SCALE GENOMIC DNA]</scope>
    <source>
        <strain evidence="2">UoL-UT</strain>
    </source>
</reference>
<evidence type="ECO:0000313" key="2">
    <source>
        <dbReference type="EMBL" id="RWS23983.1"/>
    </source>
</evidence>
<comment type="caution">
    <text evidence="2">The sequence shown here is derived from an EMBL/GenBank/DDBJ whole genome shotgun (WGS) entry which is preliminary data.</text>
</comment>
<keyword evidence="3" id="KW-1185">Reference proteome</keyword>
<evidence type="ECO:0000259" key="1">
    <source>
        <dbReference type="PROSITE" id="PS50003"/>
    </source>
</evidence>
<dbReference type="EMBL" id="NCKV01005571">
    <property type="protein sequence ID" value="RWS23983.1"/>
    <property type="molecule type" value="Genomic_DNA"/>
</dbReference>
<feature type="domain" description="PH" evidence="1">
    <location>
        <begin position="18"/>
        <end position="144"/>
    </location>
</feature>
<sequence length="401" mass="46178">MLVNREEIARLALLDSVHYEKEGFLFVRERNDGLLSRRNDAFIERLCRLKGNLLFVLNTNTNPAESDVYWSTLPSLPVCAAERSIVYVLLLEEYTIRLLDESNDKHFCFIIDFGKNETLKPFFFASISQHERDSWVEAIHLSSFTYLKLIQKSFLQFKPSIEESSIENETAITDKSVVFIIACNLVIYGHDSFEPNLYVNVYKRDNKLNVWQLIGKTEVVNSKKASFAKQFHFLPADDENYYNLKFKVFDVIERITETRMFLGEAVFLTSDSNKVTNAQQKSNTSFYNLDIISSLRDTQVIGKLQLSIREKKSSIKQTMNGNGKRTSFIQRPQTLSVDSLRKVVDNLEDRNGCVGDNVVVKDSYLSTFKLINCSVPNSLHPDNSPLTPRQRQQSCLPLWLC</sequence>
<gene>
    <name evidence="2" type="ORF">B4U80_00613</name>
</gene>
<dbReference type="AlphaFoldDB" id="A0A443S8X5"/>
<dbReference type="SUPFAM" id="SSF50729">
    <property type="entry name" value="PH domain-like"/>
    <property type="match status" value="1"/>
</dbReference>
<dbReference type="Proteomes" id="UP000288716">
    <property type="component" value="Unassembled WGS sequence"/>
</dbReference>
<organism evidence="2 3">
    <name type="scientific">Leptotrombidium deliense</name>
    <dbReference type="NCBI Taxonomy" id="299467"/>
    <lineage>
        <taxon>Eukaryota</taxon>
        <taxon>Metazoa</taxon>
        <taxon>Ecdysozoa</taxon>
        <taxon>Arthropoda</taxon>
        <taxon>Chelicerata</taxon>
        <taxon>Arachnida</taxon>
        <taxon>Acari</taxon>
        <taxon>Acariformes</taxon>
        <taxon>Trombidiformes</taxon>
        <taxon>Prostigmata</taxon>
        <taxon>Anystina</taxon>
        <taxon>Parasitengona</taxon>
        <taxon>Trombiculoidea</taxon>
        <taxon>Trombiculidae</taxon>
        <taxon>Leptotrombidium</taxon>
    </lineage>
</organism>
<dbReference type="STRING" id="299467.A0A443S8X5"/>
<dbReference type="Gene3D" id="2.30.29.30">
    <property type="entry name" value="Pleckstrin-homology domain (PH domain)/Phosphotyrosine-binding domain (PTB)"/>
    <property type="match status" value="1"/>
</dbReference>
<evidence type="ECO:0000313" key="3">
    <source>
        <dbReference type="Proteomes" id="UP000288716"/>
    </source>
</evidence>
<proteinExistence type="predicted"/>
<protein>
    <submittedName>
        <fullName evidence="2">Type I inositol-3:4-bisphosphate 4-phosphatase-like protein</fullName>
    </submittedName>
</protein>